<comment type="function">
    <text evidence="2">Catalyzes the hydrolysis of 5-hydroxyisourate (HIU) to 2-oxo-4-hydroxy-4-carboxy-5-ureidoimidazoline (OHCU).</text>
</comment>
<keyword evidence="11" id="KW-1185">Reference proteome</keyword>
<evidence type="ECO:0000256" key="6">
    <source>
        <dbReference type="ARBA" id="ARBA00022801"/>
    </source>
</evidence>
<dbReference type="OrthoDB" id="9792386at2"/>
<dbReference type="PRINTS" id="PR00189">
    <property type="entry name" value="TRNSTHYRETIN"/>
</dbReference>
<comment type="caution">
    <text evidence="10">The sequence shown here is derived from an EMBL/GenBank/DDBJ whole genome shotgun (WGS) entry which is preliminary data.</text>
</comment>
<reference evidence="10 11" key="1">
    <citation type="submission" date="2014-04" db="EMBL/GenBank/DDBJ databases">
        <title>Genome assembly of Hyalangium minutum DSM 14724.</title>
        <authorList>
            <person name="Sharma G."/>
            <person name="Subramanian S."/>
        </authorList>
    </citation>
    <scope>NUCLEOTIDE SEQUENCE [LARGE SCALE GENOMIC DNA]</scope>
    <source>
        <strain evidence="10 11">DSM 14724</strain>
    </source>
</reference>
<dbReference type="PROSITE" id="PS00769">
    <property type="entry name" value="TRANSTHYRETIN_2"/>
    <property type="match status" value="1"/>
</dbReference>
<sequence>MSTLSTHVLDTQWGRPAAGVPITLEAQDGTGGWRELSKGTTNSDGRVKDFLPPGTNLQPGLYRMTFHTADYFRTHSVRGFYPYVSVVFEIHSAGEHYHVPLLLSPFGYSTYRGS</sequence>
<dbReference type="CDD" id="cd05822">
    <property type="entry name" value="TLP_HIUase"/>
    <property type="match status" value="1"/>
</dbReference>
<dbReference type="Proteomes" id="UP000028725">
    <property type="component" value="Unassembled WGS sequence"/>
</dbReference>
<evidence type="ECO:0000256" key="1">
    <source>
        <dbReference type="ARBA" id="ARBA00001043"/>
    </source>
</evidence>
<accession>A0A085W489</accession>
<dbReference type="InterPro" id="IPR023418">
    <property type="entry name" value="Thyroxine_BS"/>
</dbReference>
<evidence type="ECO:0000256" key="3">
    <source>
        <dbReference type="ARBA" id="ARBA00009850"/>
    </source>
</evidence>
<dbReference type="GO" id="GO:0006144">
    <property type="term" value="P:purine nucleobase metabolic process"/>
    <property type="evidence" value="ECO:0007669"/>
    <property type="project" value="UniProtKB-KW"/>
</dbReference>
<dbReference type="PANTHER" id="PTHR10395">
    <property type="entry name" value="URICASE AND TRANSTHYRETIN-RELATED"/>
    <property type="match status" value="1"/>
</dbReference>
<dbReference type="InterPro" id="IPR023419">
    <property type="entry name" value="Transthyretin_CS"/>
</dbReference>
<name>A0A085W489_9BACT</name>
<feature type="binding site" evidence="7">
    <location>
        <position position="7"/>
    </location>
    <ligand>
        <name>substrate</name>
    </ligand>
</feature>
<dbReference type="AlphaFoldDB" id="A0A085W489"/>
<dbReference type="EMBL" id="JMCB01000021">
    <property type="protein sequence ID" value="KFE62502.1"/>
    <property type="molecule type" value="Genomic_DNA"/>
</dbReference>
<dbReference type="EC" id="3.5.2.17" evidence="8"/>
<dbReference type="Pfam" id="PF00576">
    <property type="entry name" value="Transthyretin"/>
    <property type="match status" value="1"/>
</dbReference>
<gene>
    <name evidence="10" type="ORF">DB31_3936</name>
</gene>
<comment type="similarity">
    <text evidence="3 8">Belongs to the transthyretin family. 5-hydroxyisourate hydrolase subfamily.</text>
</comment>
<evidence type="ECO:0000313" key="11">
    <source>
        <dbReference type="Proteomes" id="UP000028725"/>
    </source>
</evidence>
<dbReference type="Gene3D" id="2.60.40.180">
    <property type="entry name" value="Transthyretin/hydroxyisourate hydrolase domain"/>
    <property type="match status" value="1"/>
</dbReference>
<dbReference type="SMART" id="SM00095">
    <property type="entry name" value="TR_THY"/>
    <property type="match status" value="1"/>
</dbReference>
<feature type="domain" description="Transthyretin/hydroxyisourate hydrolase" evidence="9">
    <location>
        <begin position="1"/>
        <end position="113"/>
    </location>
</feature>
<evidence type="ECO:0000256" key="4">
    <source>
        <dbReference type="ARBA" id="ARBA00011881"/>
    </source>
</evidence>
<dbReference type="PANTHER" id="PTHR10395:SF7">
    <property type="entry name" value="5-HYDROXYISOURATE HYDROLASE"/>
    <property type="match status" value="1"/>
</dbReference>
<dbReference type="STRING" id="394096.DB31_3936"/>
<keyword evidence="5 8" id="KW-0659">Purine metabolism</keyword>
<dbReference type="InterPro" id="IPR014306">
    <property type="entry name" value="Hydroxyisourate_hydrolase"/>
</dbReference>
<feature type="binding site" evidence="7">
    <location>
        <position position="111"/>
    </location>
    <ligand>
        <name>substrate</name>
    </ligand>
</feature>
<organism evidence="10 11">
    <name type="scientific">Hyalangium minutum</name>
    <dbReference type="NCBI Taxonomy" id="394096"/>
    <lineage>
        <taxon>Bacteria</taxon>
        <taxon>Pseudomonadati</taxon>
        <taxon>Myxococcota</taxon>
        <taxon>Myxococcia</taxon>
        <taxon>Myxococcales</taxon>
        <taxon>Cystobacterineae</taxon>
        <taxon>Archangiaceae</taxon>
        <taxon>Hyalangium</taxon>
    </lineage>
</organism>
<comment type="subunit">
    <text evidence="4 8">Homotetramer.</text>
</comment>
<evidence type="ECO:0000256" key="5">
    <source>
        <dbReference type="ARBA" id="ARBA00022631"/>
    </source>
</evidence>
<dbReference type="PROSITE" id="PS00768">
    <property type="entry name" value="TRANSTHYRETIN_1"/>
    <property type="match status" value="1"/>
</dbReference>
<evidence type="ECO:0000256" key="8">
    <source>
        <dbReference type="RuleBase" id="RU361270"/>
    </source>
</evidence>
<keyword evidence="6 8" id="KW-0378">Hydrolase</keyword>
<evidence type="ECO:0000313" key="10">
    <source>
        <dbReference type="EMBL" id="KFE62502.1"/>
    </source>
</evidence>
<evidence type="ECO:0000256" key="7">
    <source>
        <dbReference type="PIRSR" id="PIRSR600895-51"/>
    </source>
</evidence>
<dbReference type="NCBIfam" id="TIGR02962">
    <property type="entry name" value="hdxy_isourate"/>
    <property type="match status" value="1"/>
</dbReference>
<dbReference type="InterPro" id="IPR000895">
    <property type="entry name" value="Transthyretin/HIU_hydrolase"/>
</dbReference>
<feature type="binding site" evidence="7">
    <location>
        <position position="46"/>
    </location>
    <ligand>
        <name>substrate</name>
    </ligand>
</feature>
<protein>
    <recommendedName>
        <fullName evidence="8">5-hydroxyisourate hydrolase</fullName>
        <shortName evidence="8">HIU hydrolase</shortName>
        <shortName evidence="8">HIUHase</shortName>
        <ecNumber evidence="8">3.5.2.17</ecNumber>
    </recommendedName>
</protein>
<dbReference type="PATRIC" id="fig|394096.3.peg.7671"/>
<dbReference type="RefSeq" id="WP_044197245.1">
    <property type="nucleotide sequence ID" value="NZ_JMCB01000021.1"/>
</dbReference>
<dbReference type="SUPFAM" id="SSF49472">
    <property type="entry name" value="Transthyretin (synonym: prealbumin)"/>
    <property type="match status" value="1"/>
</dbReference>
<evidence type="ECO:0000259" key="9">
    <source>
        <dbReference type="SMART" id="SM00095"/>
    </source>
</evidence>
<dbReference type="InterPro" id="IPR023416">
    <property type="entry name" value="Transthyretin/HIU_hydrolase_d"/>
</dbReference>
<dbReference type="GO" id="GO:0033971">
    <property type="term" value="F:hydroxyisourate hydrolase activity"/>
    <property type="evidence" value="ECO:0007669"/>
    <property type="project" value="UniProtKB-EC"/>
</dbReference>
<evidence type="ECO:0000256" key="2">
    <source>
        <dbReference type="ARBA" id="ARBA00002704"/>
    </source>
</evidence>
<comment type="catalytic activity">
    <reaction evidence="1 8">
        <text>5-hydroxyisourate + H2O = 5-hydroxy-2-oxo-4-ureido-2,5-dihydro-1H-imidazole-5-carboxylate + H(+)</text>
        <dbReference type="Rhea" id="RHEA:23736"/>
        <dbReference type="ChEBI" id="CHEBI:15377"/>
        <dbReference type="ChEBI" id="CHEBI:15378"/>
        <dbReference type="ChEBI" id="CHEBI:18072"/>
        <dbReference type="ChEBI" id="CHEBI:58639"/>
        <dbReference type="EC" id="3.5.2.17"/>
    </reaction>
</comment>
<dbReference type="InterPro" id="IPR036817">
    <property type="entry name" value="Transthyretin/HIU_hydrolase_sf"/>
</dbReference>
<proteinExistence type="inferred from homology"/>